<evidence type="ECO:0008006" key="5">
    <source>
        <dbReference type="Google" id="ProtNLM"/>
    </source>
</evidence>
<evidence type="ECO:0000313" key="3">
    <source>
        <dbReference type="EMBL" id="MVA75832.1"/>
    </source>
</evidence>
<dbReference type="Proteomes" id="UP000435304">
    <property type="component" value="Unassembled WGS sequence"/>
</dbReference>
<feature type="compositionally biased region" description="Low complexity" evidence="1">
    <location>
        <begin position="36"/>
        <end position="66"/>
    </location>
</feature>
<sequence>MRRWPVRAAAARLGPPLLALLLVACSTTDRPAGENPAGTPSASVAPGSASVATPAPSPGPTSASPSSPTPTPTPQRQQLPRGGTEVFPEHRLVGFSGYPGSPALGRMGVGRLDDRVEEMIEVGEDYTAGGRRPLPVLELIATMVHSTPGPDGSYRTRVDDDVVADHLEAARRHDALLLLNIQPGRADMLAEVQHYERWLSEPDVGVALDPEWAVGEDEVPGRVFGSTTGAELDEIAGWLDELTERERLPEKVMLYHQLRVDIVEDPEDLEAEEHEHLAVVVSIDGIGPPGAKRKTYEAISRTVPGGVHHGFKLFYEEDAEGSSRLMTPEEVMDLEPRPEYVLYE</sequence>
<protein>
    <recommendedName>
        <fullName evidence="5">Lipoprotein</fullName>
    </recommendedName>
</protein>
<keyword evidence="4" id="KW-1185">Reference proteome</keyword>
<dbReference type="RefSeq" id="WP_156609353.1">
    <property type="nucleotide sequence ID" value="NZ_WPCU01000005.1"/>
</dbReference>
<name>A0A6A9UW39_9ACTN</name>
<evidence type="ECO:0000256" key="2">
    <source>
        <dbReference type="SAM" id="SignalP"/>
    </source>
</evidence>
<accession>A0A6A9UW39</accession>
<feature type="region of interest" description="Disordered" evidence="1">
    <location>
        <begin position="28"/>
        <end position="82"/>
    </location>
</feature>
<proteinExistence type="predicted"/>
<feature type="chain" id="PRO_5039071074" description="Lipoprotein" evidence="2">
    <location>
        <begin position="33"/>
        <end position="344"/>
    </location>
</feature>
<evidence type="ECO:0000313" key="4">
    <source>
        <dbReference type="Proteomes" id="UP000435304"/>
    </source>
</evidence>
<dbReference type="EMBL" id="WPCU01000005">
    <property type="protein sequence ID" value="MVA75832.1"/>
    <property type="molecule type" value="Genomic_DNA"/>
</dbReference>
<organism evidence="3 4">
    <name type="scientific">Auraticoccus cholistanensis</name>
    <dbReference type="NCBI Taxonomy" id="2656650"/>
    <lineage>
        <taxon>Bacteria</taxon>
        <taxon>Bacillati</taxon>
        <taxon>Actinomycetota</taxon>
        <taxon>Actinomycetes</taxon>
        <taxon>Propionibacteriales</taxon>
        <taxon>Propionibacteriaceae</taxon>
        <taxon>Auraticoccus</taxon>
    </lineage>
</organism>
<comment type="caution">
    <text evidence="3">The sequence shown here is derived from an EMBL/GenBank/DDBJ whole genome shotgun (WGS) entry which is preliminary data.</text>
</comment>
<dbReference type="PROSITE" id="PS51257">
    <property type="entry name" value="PROKAR_LIPOPROTEIN"/>
    <property type="match status" value="1"/>
</dbReference>
<keyword evidence="2" id="KW-0732">Signal</keyword>
<feature type="signal peptide" evidence="2">
    <location>
        <begin position="1"/>
        <end position="32"/>
    </location>
</feature>
<dbReference type="AlphaFoldDB" id="A0A6A9UW39"/>
<gene>
    <name evidence="3" type="ORF">GC722_07320</name>
</gene>
<reference evidence="3 4" key="1">
    <citation type="submission" date="2019-12" db="EMBL/GenBank/DDBJ databases">
        <title>Auraticoccus cholistani sp. nov., an actinomycete isolated from soil of Cholistan desert.</title>
        <authorList>
            <person name="Cheema M.T."/>
        </authorList>
    </citation>
    <scope>NUCLEOTIDE SEQUENCE [LARGE SCALE GENOMIC DNA]</scope>
    <source>
        <strain evidence="3 4">F435</strain>
    </source>
</reference>
<evidence type="ECO:0000256" key="1">
    <source>
        <dbReference type="SAM" id="MobiDB-lite"/>
    </source>
</evidence>